<protein>
    <submittedName>
        <fullName evidence="2">Phosphate transport ATP-binding protein PstB</fullName>
    </submittedName>
</protein>
<feature type="compositionally biased region" description="Basic and acidic residues" evidence="1">
    <location>
        <begin position="172"/>
        <end position="186"/>
    </location>
</feature>
<feature type="non-terminal residue" evidence="2">
    <location>
        <position position="294"/>
    </location>
</feature>
<keyword evidence="2" id="KW-0067">ATP-binding</keyword>
<feature type="region of interest" description="Disordered" evidence="1">
    <location>
        <begin position="1"/>
        <end position="294"/>
    </location>
</feature>
<accession>A0A6J4MMA3</accession>
<feature type="compositionally biased region" description="Basic residues" evidence="1">
    <location>
        <begin position="277"/>
        <end position="287"/>
    </location>
</feature>
<dbReference type="EMBL" id="CADCUH010000186">
    <property type="protein sequence ID" value="CAA9363666.1"/>
    <property type="molecule type" value="Genomic_DNA"/>
</dbReference>
<feature type="compositionally biased region" description="Basic and acidic residues" evidence="1">
    <location>
        <begin position="25"/>
        <end position="39"/>
    </location>
</feature>
<evidence type="ECO:0000313" key="2">
    <source>
        <dbReference type="EMBL" id="CAA9363666.1"/>
    </source>
</evidence>
<feature type="compositionally biased region" description="Basic residues" evidence="1">
    <location>
        <begin position="245"/>
        <end position="269"/>
    </location>
</feature>
<feature type="compositionally biased region" description="Basic residues" evidence="1">
    <location>
        <begin position="137"/>
        <end position="154"/>
    </location>
</feature>
<name>A0A6J4MMA3_9ACTN</name>
<reference evidence="2" key="1">
    <citation type="submission" date="2020-02" db="EMBL/GenBank/DDBJ databases">
        <authorList>
            <person name="Meier V. D."/>
        </authorList>
    </citation>
    <scope>NUCLEOTIDE SEQUENCE</scope>
    <source>
        <strain evidence="2">AVDCRST_MAG36</strain>
    </source>
</reference>
<feature type="compositionally biased region" description="Basic residues" evidence="1">
    <location>
        <begin position="74"/>
        <end position="104"/>
    </location>
</feature>
<feature type="compositionally biased region" description="Basic and acidic residues" evidence="1">
    <location>
        <begin position="222"/>
        <end position="236"/>
    </location>
</feature>
<proteinExistence type="predicted"/>
<dbReference type="AlphaFoldDB" id="A0A6J4MMA3"/>
<evidence type="ECO:0000256" key="1">
    <source>
        <dbReference type="SAM" id="MobiDB-lite"/>
    </source>
</evidence>
<feature type="compositionally biased region" description="Low complexity" evidence="1">
    <location>
        <begin position="189"/>
        <end position="221"/>
    </location>
</feature>
<sequence length="294" mass="32921">AVILHRTTPTRAAGLPAEPDDDPADDRGAREPGRADLARSRGHRPGGPARRARAVLEQPAPAARRAGPGDGLRQRHGVLRRLPCRHPRQHGLRAQRDHRAHRPLGLREVDAAPVAQPDERPRRRCSRRGPRQLPRHEHLRARRRPDRGPAPHRHGLPEAEPVPQVHLRQHRLRPEGHRHEGREHGRPGRGVPVPCRPVGRGQGQAQAVGVRPLRRAAAAALHRPDARSQARRDSHGRAVLGARPDRHRAHRGPHGRAAQRLHDHHRHPQHAAGGPRRGPHGVLHRARRRDDRQP</sequence>
<gene>
    <name evidence="2" type="ORF">AVDCRST_MAG36-2856</name>
</gene>
<organism evidence="2">
    <name type="scientific">uncultured Nocardioidaceae bacterium</name>
    <dbReference type="NCBI Taxonomy" id="253824"/>
    <lineage>
        <taxon>Bacteria</taxon>
        <taxon>Bacillati</taxon>
        <taxon>Actinomycetota</taxon>
        <taxon>Actinomycetes</taxon>
        <taxon>Propionibacteriales</taxon>
        <taxon>Nocardioidaceae</taxon>
        <taxon>environmental samples</taxon>
    </lineage>
</organism>
<keyword evidence="2" id="KW-0547">Nucleotide-binding</keyword>
<feature type="non-terminal residue" evidence="2">
    <location>
        <position position="1"/>
    </location>
</feature>
<dbReference type="GO" id="GO:0005524">
    <property type="term" value="F:ATP binding"/>
    <property type="evidence" value="ECO:0007669"/>
    <property type="project" value="UniProtKB-KW"/>
</dbReference>